<evidence type="ECO:0000313" key="1">
    <source>
        <dbReference type="EMBL" id="KAH7923550.1"/>
    </source>
</evidence>
<dbReference type="Proteomes" id="UP000790709">
    <property type="component" value="Unassembled WGS sequence"/>
</dbReference>
<sequence>MPEVRKPSDFSQTSERSVPLGDQVGPLVQLYTHFGPRPSFPSRRSTRTQGTWQFASAAVLKNPGLPPARKLTDDIESFLHVMMHTAIAYTPNDMTPDGRGNYLFDVFNEATVDSGHIVGGASKALYLSADHYVPEKFQTRSPLGDLLRTLARAIGVRYQPPPVAEMRANAMHTLAELDDKADADYIDSLISRQYYADIKRIETSDWLRETLRAAVADCTKWPEAERASRQPITSEVVIEEGRQYARYLTRLIDYDYVQAEIYHPTPDASSKRQLASASDDEETKPRKIPRHF</sequence>
<dbReference type="EMBL" id="MU266449">
    <property type="protein sequence ID" value="KAH7923550.1"/>
    <property type="molecule type" value="Genomic_DNA"/>
</dbReference>
<gene>
    <name evidence="1" type="ORF">BV22DRAFT_1120759</name>
</gene>
<comment type="caution">
    <text evidence="1">The sequence shown here is derived from an EMBL/GenBank/DDBJ whole genome shotgun (WGS) entry which is preliminary data.</text>
</comment>
<protein>
    <submittedName>
        <fullName evidence="1">Uncharacterized protein</fullName>
    </submittedName>
</protein>
<name>A0ACB8BCM4_9AGAM</name>
<accession>A0ACB8BCM4</accession>
<reference evidence="1" key="1">
    <citation type="journal article" date="2021" name="New Phytol.">
        <title>Evolutionary innovations through gain and loss of genes in the ectomycorrhizal Boletales.</title>
        <authorList>
            <person name="Wu G."/>
            <person name="Miyauchi S."/>
            <person name="Morin E."/>
            <person name="Kuo A."/>
            <person name="Drula E."/>
            <person name="Varga T."/>
            <person name="Kohler A."/>
            <person name="Feng B."/>
            <person name="Cao Y."/>
            <person name="Lipzen A."/>
            <person name="Daum C."/>
            <person name="Hundley H."/>
            <person name="Pangilinan J."/>
            <person name="Johnson J."/>
            <person name="Barry K."/>
            <person name="LaButti K."/>
            <person name="Ng V."/>
            <person name="Ahrendt S."/>
            <person name="Min B."/>
            <person name="Choi I.G."/>
            <person name="Park H."/>
            <person name="Plett J.M."/>
            <person name="Magnuson J."/>
            <person name="Spatafora J.W."/>
            <person name="Nagy L.G."/>
            <person name="Henrissat B."/>
            <person name="Grigoriev I.V."/>
            <person name="Yang Z.L."/>
            <person name="Xu J."/>
            <person name="Martin F.M."/>
        </authorList>
    </citation>
    <scope>NUCLEOTIDE SEQUENCE</scope>
    <source>
        <strain evidence="1">KUC20120723A-06</strain>
    </source>
</reference>
<evidence type="ECO:0000313" key="2">
    <source>
        <dbReference type="Proteomes" id="UP000790709"/>
    </source>
</evidence>
<organism evidence="1 2">
    <name type="scientific">Leucogyrophana mollusca</name>
    <dbReference type="NCBI Taxonomy" id="85980"/>
    <lineage>
        <taxon>Eukaryota</taxon>
        <taxon>Fungi</taxon>
        <taxon>Dikarya</taxon>
        <taxon>Basidiomycota</taxon>
        <taxon>Agaricomycotina</taxon>
        <taxon>Agaricomycetes</taxon>
        <taxon>Agaricomycetidae</taxon>
        <taxon>Boletales</taxon>
        <taxon>Boletales incertae sedis</taxon>
        <taxon>Leucogyrophana</taxon>
    </lineage>
</organism>
<keyword evidence="2" id="KW-1185">Reference proteome</keyword>
<proteinExistence type="predicted"/>